<comment type="caution">
    <text evidence="1">The sequence shown here is derived from an EMBL/GenBank/DDBJ whole genome shotgun (WGS) entry which is preliminary data.</text>
</comment>
<name>A0A8J3PMA5_9ACTN</name>
<sequence>MDRAVASNRFGVRVEWGVCTQHAERISLGEVWRTDYEQRVLLMGVDVVVPEEYVFNGVAIGQARDNVATEDEPLFQVEFRLRRRFPRGNARDEREVSMFVSRQQLRKLGEDFIKFAE</sequence>
<dbReference type="EMBL" id="BONU01000030">
    <property type="protein sequence ID" value="GIG75331.1"/>
    <property type="molecule type" value="Genomic_DNA"/>
</dbReference>
<gene>
    <name evidence="1" type="ORF">Pfl04_37350</name>
</gene>
<proteinExistence type="predicted"/>
<evidence type="ECO:0000313" key="2">
    <source>
        <dbReference type="Proteomes" id="UP000653674"/>
    </source>
</evidence>
<reference evidence="1" key="1">
    <citation type="submission" date="2021-01" db="EMBL/GenBank/DDBJ databases">
        <title>Whole genome shotgun sequence of Planosporangium flavigriseum NBRC 105377.</title>
        <authorList>
            <person name="Komaki H."/>
            <person name="Tamura T."/>
        </authorList>
    </citation>
    <scope>NUCLEOTIDE SEQUENCE</scope>
    <source>
        <strain evidence="1">NBRC 105377</strain>
    </source>
</reference>
<keyword evidence="2" id="KW-1185">Reference proteome</keyword>
<protein>
    <submittedName>
        <fullName evidence="1">Uncharacterized protein</fullName>
    </submittedName>
</protein>
<dbReference type="Proteomes" id="UP000653674">
    <property type="component" value="Unassembled WGS sequence"/>
</dbReference>
<organism evidence="1 2">
    <name type="scientific">Planosporangium flavigriseum</name>
    <dbReference type="NCBI Taxonomy" id="373681"/>
    <lineage>
        <taxon>Bacteria</taxon>
        <taxon>Bacillati</taxon>
        <taxon>Actinomycetota</taxon>
        <taxon>Actinomycetes</taxon>
        <taxon>Micromonosporales</taxon>
        <taxon>Micromonosporaceae</taxon>
        <taxon>Planosporangium</taxon>
    </lineage>
</organism>
<evidence type="ECO:0000313" key="1">
    <source>
        <dbReference type="EMBL" id="GIG75331.1"/>
    </source>
</evidence>
<dbReference type="AlphaFoldDB" id="A0A8J3PMA5"/>
<accession>A0A8J3PMA5</accession>